<comment type="cofactor">
    <cofactor evidence="10">
        <name>Mg(2+)</name>
        <dbReference type="ChEBI" id="CHEBI:18420"/>
    </cofactor>
    <cofactor evidence="10">
        <name>Mn(2+)</name>
        <dbReference type="ChEBI" id="CHEBI:29035"/>
    </cofactor>
    <text evidence="10">Probably binds two magnesium or manganese ions per subunit.</text>
</comment>
<dbReference type="PANTHER" id="PTHR22748:SF4">
    <property type="entry name" value="DNA-(APURINIC OR APYRIMIDINIC SITE) ENDONUCLEASE 2"/>
    <property type="match status" value="1"/>
</dbReference>
<keyword evidence="3 10" id="KW-0479">Metal-binding</keyword>
<feature type="binding site" evidence="10">
    <location>
        <position position="206"/>
    </location>
    <ligand>
        <name>Mg(2+)</name>
        <dbReference type="ChEBI" id="CHEBI:18420"/>
        <label>1</label>
    </ligand>
</feature>
<feature type="active site" description="Proton acceptor" evidence="9">
    <location>
        <position position="422"/>
    </location>
</feature>
<keyword evidence="14" id="KW-0732">Signal</keyword>
<feature type="region of interest" description="Disordered" evidence="13">
    <location>
        <begin position="473"/>
        <end position="632"/>
    </location>
</feature>
<feature type="region of interest" description="Disordered" evidence="13">
    <location>
        <begin position="724"/>
        <end position="751"/>
    </location>
</feature>
<dbReference type="PROSITE" id="PS00726">
    <property type="entry name" value="AP_NUCLEASE_F1_1"/>
    <property type="match status" value="1"/>
</dbReference>
<dbReference type="Proteomes" id="UP001055712">
    <property type="component" value="Unassembled WGS sequence"/>
</dbReference>
<feature type="active site" description="Proton donor/acceptor" evidence="9">
    <location>
        <position position="204"/>
    </location>
</feature>
<dbReference type="GO" id="GO:0008081">
    <property type="term" value="F:phosphoric diester hydrolase activity"/>
    <property type="evidence" value="ECO:0007669"/>
    <property type="project" value="TreeGrafter"/>
</dbReference>
<dbReference type="GO" id="GO:0006284">
    <property type="term" value="P:base-excision repair"/>
    <property type="evidence" value="ECO:0007669"/>
    <property type="project" value="TreeGrafter"/>
</dbReference>
<keyword evidence="7 10" id="KW-0460">Magnesium</keyword>
<dbReference type="InterPro" id="IPR004808">
    <property type="entry name" value="AP_endonuc_1"/>
</dbReference>
<reference evidence="16" key="2">
    <citation type="submission" date="2020-11" db="EMBL/GenBank/DDBJ databases">
        <authorList>
            <person name="Cecchin M."/>
            <person name="Marcolungo L."/>
            <person name="Rossato M."/>
            <person name="Girolomoni L."/>
            <person name="Cosentino E."/>
            <person name="Cuine S."/>
            <person name="Li-Beisson Y."/>
            <person name="Delledonne M."/>
            <person name="Ballottari M."/>
        </authorList>
    </citation>
    <scope>NUCLEOTIDE SEQUENCE</scope>
    <source>
        <strain evidence="16">211/11P</strain>
        <tissue evidence="16">Whole cell</tissue>
    </source>
</reference>
<feature type="site" description="Important for catalytic activity" evidence="11">
    <location>
        <position position="333"/>
    </location>
</feature>
<evidence type="ECO:0000256" key="9">
    <source>
        <dbReference type="PIRSR" id="PIRSR604808-1"/>
    </source>
</evidence>
<feature type="signal peptide" evidence="14">
    <location>
        <begin position="1"/>
        <end position="34"/>
    </location>
</feature>
<comment type="caution">
    <text evidence="16">The sequence shown here is derived from an EMBL/GenBank/DDBJ whole genome shotgun (WGS) entry which is preliminary data.</text>
</comment>
<dbReference type="InterPro" id="IPR020847">
    <property type="entry name" value="AP_endonuclease_F1_BS"/>
</dbReference>
<feature type="compositionally biased region" description="Low complexity" evidence="13">
    <location>
        <begin position="740"/>
        <end position="751"/>
    </location>
</feature>
<dbReference type="Pfam" id="PF06839">
    <property type="entry name" value="Zn_ribbon_GRF"/>
    <property type="match status" value="1"/>
</dbReference>
<dbReference type="OrthoDB" id="391817at2759"/>
<sequence>MQRIRVLSFNVNGLRAVLVRLHVTLLQFLNSLCADIVCLQETKLRRCDIGFDLAVVDGWDAFFACAQSTTGYSGTVTYVRTATALPFAAEEGFTGCAALAAAAAAAAGIRGGGTASVLDAADAQPHPALAEQYSEEELSELDAEGRVVVTDHGAFVLFNIYAPAVCNAETADERFAYKMRFFEALEVRWQALLRQGRAVVVVGDFNICPAPIDTPDVAASDSGFYSPTRPERLWLRRLLHGTSADGEEGGSIRHPPYMSAAAAGAGNGAGGSAAGNGSGGSGSGNGGGGGGSNGGGGNFHDTFRAFQPARERAFTCWSTATNARVLNHGKRIDLALAAGLSIGAPPPPSTTASPAAARAAGAAAVTARDELGSAEAWIQQAAGSFDGGSAAGDAAGAASSPAGAAVWVAAADIWPEQLGSDHCPVWADFACSGGNNGSSLSFPCAATAPPSAMRFVFGGKQLKLHSWLQRGAAAPMSQSSPAAGELGNSLPPATAEQRQEQQEAPAAGTSASQPSSSGQPSSNVERKGTASQRQSTAAPAGWSARSSAAASGRQASATSGLPNRKQASLKSLFQRQQQQQPAGTPPAQQLQQQQAEAVPSQQQQSAEAQQQQQQQQVPARGKAEGGSLTPSQASGLYAAELLAADTTRQQSTAAAKDAWRSLQQRFQVPQCRHGEPAVLKRVNKSGPNKGRYFYTCQRPEGPAPEGKCEYFKWVGKRSGDHKLTTLNADAGSGGGGGMSAGSSPAAKRAKG</sequence>
<evidence type="ECO:0000256" key="11">
    <source>
        <dbReference type="PIRSR" id="PIRSR604808-3"/>
    </source>
</evidence>
<evidence type="ECO:0000256" key="5">
    <source>
        <dbReference type="ARBA" id="ARBA00022801"/>
    </source>
</evidence>
<dbReference type="EMBL" id="SIDB01000012">
    <property type="protein sequence ID" value="KAI3425196.1"/>
    <property type="molecule type" value="Genomic_DNA"/>
</dbReference>
<protein>
    <recommendedName>
        <fullName evidence="2">DNA-(apurinic or apyrimidinic site) endonuclease 2</fullName>
    </recommendedName>
</protein>
<feature type="compositionally biased region" description="Low complexity" evidence="13">
    <location>
        <begin position="491"/>
        <end position="522"/>
    </location>
</feature>
<reference evidence="16" key="1">
    <citation type="journal article" date="2019" name="Plant J.">
        <title>Chlorella vulgaris genome assembly and annotation reveals the molecular basis for metabolic acclimation to high light conditions.</title>
        <authorList>
            <person name="Cecchin M."/>
            <person name="Marcolungo L."/>
            <person name="Rossato M."/>
            <person name="Girolomoni L."/>
            <person name="Cosentino E."/>
            <person name="Cuine S."/>
            <person name="Li-Beisson Y."/>
            <person name="Delledonne M."/>
            <person name="Ballottari M."/>
        </authorList>
    </citation>
    <scope>NUCLEOTIDE SEQUENCE</scope>
    <source>
        <strain evidence="16">211/11P</strain>
    </source>
</reference>
<dbReference type="GO" id="GO:0008311">
    <property type="term" value="F:double-stranded DNA 3'-5' DNA exonuclease activity"/>
    <property type="evidence" value="ECO:0007669"/>
    <property type="project" value="TreeGrafter"/>
</dbReference>
<dbReference type="GO" id="GO:0003677">
    <property type="term" value="F:DNA binding"/>
    <property type="evidence" value="ECO:0007669"/>
    <property type="project" value="InterPro"/>
</dbReference>
<keyword evidence="8" id="KW-0539">Nucleus</keyword>
<dbReference type="GO" id="GO:0003906">
    <property type="term" value="F:DNA-(apurinic or apyrimidinic site) endonuclease activity"/>
    <property type="evidence" value="ECO:0007669"/>
    <property type="project" value="TreeGrafter"/>
</dbReference>
<proteinExistence type="inferred from homology"/>
<evidence type="ECO:0000256" key="6">
    <source>
        <dbReference type="ARBA" id="ARBA00022833"/>
    </source>
</evidence>
<keyword evidence="6" id="KW-0862">Zinc</keyword>
<feature type="binding site" evidence="10">
    <location>
        <position position="204"/>
    </location>
    <ligand>
        <name>Mg(2+)</name>
        <dbReference type="ChEBI" id="CHEBI:18420"/>
        <label>1</label>
    </ligand>
</feature>
<dbReference type="SUPFAM" id="SSF56219">
    <property type="entry name" value="DNase I-like"/>
    <property type="match status" value="1"/>
</dbReference>
<feature type="site" description="Interaction with DNA substrate" evidence="11">
    <location>
        <position position="422"/>
    </location>
</feature>
<feature type="active site" evidence="9">
    <location>
        <position position="161"/>
    </location>
</feature>
<evidence type="ECO:0000259" key="15">
    <source>
        <dbReference type="PROSITE" id="PS51999"/>
    </source>
</evidence>
<dbReference type="InterPro" id="IPR005135">
    <property type="entry name" value="Endo/exonuclease/phosphatase"/>
</dbReference>
<dbReference type="InterPro" id="IPR010666">
    <property type="entry name" value="Znf_GRF"/>
</dbReference>
<dbReference type="Pfam" id="PF03372">
    <property type="entry name" value="Exo_endo_phos"/>
    <property type="match status" value="1"/>
</dbReference>
<comment type="similarity">
    <text evidence="1">Belongs to the DNA repair enzymes AP/ExoA family.</text>
</comment>
<evidence type="ECO:0000256" key="2">
    <source>
        <dbReference type="ARBA" id="ARBA00013541"/>
    </source>
</evidence>
<keyword evidence="4 12" id="KW-0863">Zinc-finger</keyword>
<evidence type="ECO:0000313" key="17">
    <source>
        <dbReference type="Proteomes" id="UP001055712"/>
    </source>
</evidence>
<dbReference type="GO" id="GO:0005634">
    <property type="term" value="C:nucleus"/>
    <property type="evidence" value="ECO:0007669"/>
    <property type="project" value="TreeGrafter"/>
</dbReference>
<feature type="compositionally biased region" description="Gly residues" evidence="13">
    <location>
        <begin position="265"/>
        <end position="298"/>
    </location>
</feature>
<evidence type="ECO:0000256" key="13">
    <source>
        <dbReference type="SAM" id="MobiDB-lite"/>
    </source>
</evidence>
<dbReference type="InterPro" id="IPR036691">
    <property type="entry name" value="Endo/exonu/phosph_ase_sf"/>
</dbReference>
<accession>A0A9D4YT75</accession>
<feature type="compositionally biased region" description="Low complexity" evidence="13">
    <location>
        <begin position="574"/>
        <end position="620"/>
    </location>
</feature>
<organism evidence="16 17">
    <name type="scientific">Chlorella vulgaris</name>
    <name type="common">Green alga</name>
    <dbReference type="NCBI Taxonomy" id="3077"/>
    <lineage>
        <taxon>Eukaryota</taxon>
        <taxon>Viridiplantae</taxon>
        <taxon>Chlorophyta</taxon>
        <taxon>core chlorophytes</taxon>
        <taxon>Trebouxiophyceae</taxon>
        <taxon>Chlorellales</taxon>
        <taxon>Chlorellaceae</taxon>
        <taxon>Chlorella clade</taxon>
        <taxon>Chlorella</taxon>
    </lineage>
</organism>
<feature type="binding site" evidence="10">
    <location>
        <position position="421"/>
    </location>
    <ligand>
        <name>Mg(2+)</name>
        <dbReference type="ChEBI" id="CHEBI:18420"/>
        <label>1</label>
    </ligand>
</feature>
<evidence type="ECO:0000256" key="10">
    <source>
        <dbReference type="PIRSR" id="PIRSR604808-2"/>
    </source>
</evidence>
<evidence type="ECO:0000256" key="12">
    <source>
        <dbReference type="PROSITE-ProRule" id="PRU01343"/>
    </source>
</evidence>
<dbReference type="PROSITE" id="PS51999">
    <property type="entry name" value="ZF_GRF"/>
    <property type="match status" value="1"/>
</dbReference>
<feature type="domain" description="GRF-type" evidence="15">
    <location>
        <begin position="671"/>
        <end position="717"/>
    </location>
</feature>
<evidence type="ECO:0000313" key="16">
    <source>
        <dbReference type="EMBL" id="KAI3425196.1"/>
    </source>
</evidence>
<feature type="binding site" evidence="10">
    <location>
        <position position="422"/>
    </location>
    <ligand>
        <name>Mg(2+)</name>
        <dbReference type="ChEBI" id="CHEBI:18420"/>
        <label>1</label>
    </ligand>
</feature>
<dbReference type="Gene3D" id="3.60.10.10">
    <property type="entry name" value="Endonuclease/exonuclease/phosphatase"/>
    <property type="match status" value="1"/>
</dbReference>
<evidence type="ECO:0000256" key="14">
    <source>
        <dbReference type="SAM" id="SignalP"/>
    </source>
</evidence>
<feature type="binding site" evidence="10">
    <location>
        <position position="10"/>
    </location>
    <ligand>
        <name>Mg(2+)</name>
        <dbReference type="ChEBI" id="CHEBI:18420"/>
        <label>1</label>
    </ligand>
</feature>
<feature type="binding site" evidence="10">
    <location>
        <position position="41"/>
    </location>
    <ligand>
        <name>Mg(2+)</name>
        <dbReference type="ChEBI" id="CHEBI:18420"/>
        <label>1</label>
    </ligand>
</feature>
<feature type="site" description="Transition state stabilizer" evidence="11">
    <location>
        <position position="206"/>
    </location>
</feature>
<name>A0A9D4YT75_CHLVU</name>
<feature type="region of interest" description="Disordered" evidence="13">
    <location>
        <begin position="264"/>
        <end position="302"/>
    </location>
</feature>
<evidence type="ECO:0000256" key="3">
    <source>
        <dbReference type="ARBA" id="ARBA00022723"/>
    </source>
</evidence>
<dbReference type="PROSITE" id="PS51435">
    <property type="entry name" value="AP_NUCLEASE_F1_4"/>
    <property type="match status" value="1"/>
</dbReference>
<feature type="chain" id="PRO_5039292419" description="DNA-(apurinic or apyrimidinic site) endonuclease 2" evidence="14">
    <location>
        <begin position="35"/>
        <end position="751"/>
    </location>
</feature>
<keyword evidence="17" id="KW-1185">Reference proteome</keyword>
<dbReference type="GO" id="GO:0008270">
    <property type="term" value="F:zinc ion binding"/>
    <property type="evidence" value="ECO:0007669"/>
    <property type="project" value="UniProtKB-KW"/>
</dbReference>
<evidence type="ECO:0000256" key="1">
    <source>
        <dbReference type="ARBA" id="ARBA00007092"/>
    </source>
</evidence>
<evidence type="ECO:0000256" key="8">
    <source>
        <dbReference type="ARBA" id="ARBA00023242"/>
    </source>
</evidence>
<gene>
    <name evidence="16" type="ORF">D9Q98_008965</name>
</gene>
<evidence type="ECO:0000256" key="7">
    <source>
        <dbReference type="ARBA" id="ARBA00022842"/>
    </source>
</evidence>
<keyword evidence="10" id="KW-0464">Manganese</keyword>
<dbReference type="AlphaFoldDB" id="A0A9D4YT75"/>
<evidence type="ECO:0000256" key="4">
    <source>
        <dbReference type="ARBA" id="ARBA00022771"/>
    </source>
</evidence>
<dbReference type="PANTHER" id="PTHR22748">
    <property type="entry name" value="AP ENDONUCLEASE"/>
    <property type="match status" value="1"/>
</dbReference>
<keyword evidence="5" id="KW-0378">Hydrolase</keyword>
<feature type="compositionally biased region" description="Low complexity" evidence="13">
    <location>
        <begin position="537"/>
        <end position="560"/>
    </location>
</feature>
<feature type="compositionally biased region" description="Low complexity" evidence="13">
    <location>
        <begin position="473"/>
        <end position="483"/>
    </location>
</feature>